<keyword evidence="2" id="KW-0805">Transcription regulation</keyword>
<feature type="domain" description="RNA polymerase sigma-70 region 2" evidence="5">
    <location>
        <begin position="27"/>
        <end position="93"/>
    </location>
</feature>
<dbReference type="EMBL" id="JBHLWI010000004">
    <property type="protein sequence ID" value="MFC0261421.1"/>
    <property type="molecule type" value="Genomic_DNA"/>
</dbReference>
<dbReference type="Pfam" id="PF04542">
    <property type="entry name" value="Sigma70_r2"/>
    <property type="match status" value="1"/>
</dbReference>
<dbReference type="PANTHER" id="PTHR43133">
    <property type="entry name" value="RNA POLYMERASE ECF-TYPE SIGMA FACTO"/>
    <property type="match status" value="1"/>
</dbReference>
<evidence type="ECO:0000313" key="7">
    <source>
        <dbReference type="EMBL" id="MFC0261421.1"/>
    </source>
</evidence>
<dbReference type="InterPro" id="IPR013325">
    <property type="entry name" value="RNA_pol_sigma_r2"/>
</dbReference>
<evidence type="ECO:0000256" key="2">
    <source>
        <dbReference type="ARBA" id="ARBA00023015"/>
    </source>
</evidence>
<evidence type="ECO:0000259" key="6">
    <source>
        <dbReference type="Pfam" id="PF08281"/>
    </source>
</evidence>
<feature type="domain" description="RNA polymerase sigma factor 70 region 4 type 2" evidence="6">
    <location>
        <begin position="122"/>
        <end position="174"/>
    </location>
</feature>
<dbReference type="NCBIfam" id="TIGR02937">
    <property type="entry name" value="sigma70-ECF"/>
    <property type="match status" value="1"/>
</dbReference>
<comment type="caution">
    <text evidence="7">The sequence shown here is derived from an EMBL/GenBank/DDBJ whole genome shotgun (WGS) entry which is preliminary data.</text>
</comment>
<dbReference type="SUPFAM" id="SSF88659">
    <property type="entry name" value="Sigma3 and sigma4 domains of RNA polymerase sigma factors"/>
    <property type="match status" value="1"/>
</dbReference>
<dbReference type="InterPro" id="IPR013249">
    <property type="entry name" value="RNA_pol_sigma70_r4_t2"/>
</dbReference>
<evidence type="ECO:0000313" key="8">
    <source>
        <dbReference type="Proteomes" id="UP001589797"/>
    </source>
</evidence>
<dbReference type="Pfam" id="PF08281">
    <property type="entry name" value="Sigma70_r4_2"/>
    <property type="match status" value="1"/>
</dbReference>
<dbReference type="InterPro" id="IPR014284">
    <property type="entry name" value="RNA_pol_sigma-70_dom"/>
</dbReference>
<dbReference type="PANTHER" id="PTHR43133:SF46">
    <property type="entry name" value="RNA POLYMERASE SIGMA-70 FACTOR ECF SUBFAMILY"/>
    <property type="match status" value="1"/>
</dbReference>
<comment type="similarity">
    <text evidence="1">Belongs to the sigma-70 factor family. ECF subfamily.</text>
</comment>
<accession>A0ABV6FNW3</accession>
<name>A0ABV6FNW3_9BACT</name>
<evidence type="ECO:0000256" key="4">
    <source>
        <dbReference type="ARBA" id="ARBA00023163"/>
    </source>
</evidence>
<organism evidence="7 8">
    <name type="scientific">Fontibacter flavus</name>
    <dbReference type="NCBI Taxonomy" id="654838"/>
    <lineage>
        <taxon>Bacteria</taxon>
        <taxon>Pseudomonadati</taxon>
        <taxon>Bacteroidota</taxon>
        <taxon>Cytophagia</taxon>
        <taxon>Cytophagales</taxon>
        <taxon>Cyclobacteriaceae</taxon>
        <taxon>Fontibacter</taxon>
    </lineage>
</organism>
<protein>
    <submittedName>
        <fullName evidence="7">RNA polymerase sigma factor</fullName>
    </submittedName>
</protein>
<reference evidence="7 8" key="1">
    <citation type="submission" date="2024-09" db="EMBL/GenBank/DDBJ databases">
        <authorList>
            <person name="Sun Q."/>
            <person name="Mori K."/>
        </authorList>
    </citation>
    <scope>NUCLEOTIDE SEQUENCE [LARGE SCALE GENOMIC DNA]</scope>
    <source>
        <strain evidence="7 8">CCM 7650</strain>
    </source>
</reference>
<sequence length="189" mass="21576">MNLENSRELHDVIRRCLSGDRKAQQTLFSLCYPLSMNVCRRYASDLGEAKSLVNEGMLKVFKQLDKYSMNLSFGGWLRRIMVNTAIDHYRKEKVFQDRFKGIGNEDYTNAFQEDALDSISAEELLALVQDLPPAYRIVFSLYAVEEYSHKEIAEHLGISEGTSKSNYAKARAKLQKALATLHSSNGQQR</sequence>
<dbReference type="Proteomes" id="UP001589797">
    <property type="component" value="Unassembled WGS sequence"/>
</dbReference>
<evidence type="ECO:0000259" key="5">
    <source>
        <dbReference type="Pfam" id="PF04542"/>
    </source>
</evidence>
<dbReference type="RefSeq" id="WP_382385871.1">
    <property type="nucleotide sequence ID" value="NZ_JBHLWI010000004.1"/>
</dbReference>
<dbReference type="InterPro" id="IPR007627">
    <property type="entry name" value="RNA_pol_sigma70_r2"/>
</dbReference>
<keyword evidence="8" id="KW-1185">Reference proteome</keyword>
<gene>
    <name evidence="7" type="ORF">ACFFIP_01915</name>
</gene>
<dbReference type="Gene3D" id="1.10.10.10">
    <property type="entry name" value="Winged helix-like DNA-binding domain superfamily/Winged helix DNA-binding domain"/>
    <property type="match status" value="1"/>
</dbReference>
<dbReference type="InterPro" id="IPR013324">
    <property type="entry name" value="RNA_pol_sigma_r3/r4-like"/>
</dbReference>
<dbReference type="Gene3D" id="1.10.1740.10">
    <property type="match status" value="1"/>
</dbReference>
<dbReference type="CDD" id="cd06171">
    <property type="entry name" value="Sigma70_r4"/>
    <property type="match status" value="1"/>
</dbReference>
<evidence type="ECO:0000256" key="1">
    <source>
        <dbReference type="ARBA" id="ARBA00010641"/>
    </source>
</evidence>
<dbReference type="SUPFAM" id="SSF88946">
    <property type="entry name" value="Sigma2 domain of RNA polymerase sigma factors"/>
    <property type="match status" value="1"/>
</dbReference>
<keyword evidence="4" id="KW-0804">Transcription</keyword>
<proteinExistence type="inferred from homology"/>
<dbReference type="InterPro" id="IPR036388">
    <property type="entry name" value="WH-like_DNA-bd_sf"/>
</dbReference>
<keyword evidence="3" id="KW-0731">Sigma factor</keyword>
<dbReference type="InterPro" id="IPR039425">
    <property type="entry name" value="RNA_pol_sigma-70-like"/>
</dbReference>
<evidence type="ECO:0000256" key="3">
    <source>
        <dbReference type="ARBA" id="ARBA00023082"/>
    </source>
</evidence>